<gene>
    <name evidence="2" type="ORF">MAY91_03680</name>
</gene>
<feature type="transmembrane region" description="Helical" evidence="1">
    <location>
        <begin position="82"/>
        <end position="99"/>
    </location>
</feature>
<accession>A0ABY8GI97</accession>
<feature type="transmembrane region" description="Helical" evidence="1">
    <location>
        <begin position="144"/>
        <end position="169"/>
    </location>
</feature>
<name>A0ABY8GI97_EDWIC</name>
<keyword evidence="1" id="KW-0812">Transmembrane</keyword>
<organism evidence="2 3">
    <name type="scientific">Edwardsiella ictaluri</name>
    <dbReference type="NCBI Taxonomy" id="67780"/>
    <lineage>
        <taxon>Bacteria</taxon>
        <taxon>Pseudomonadati</taxon>
        <taxon>Pseudomonadota</taxon>
        <taxon>Gammaproteobacteria</taxon>
        <taxon>Enterobacterales</taxon>
        <taxon>Hafniaceae</taxon>
        <taxon>Edwardsiella</taxon>
    </lineage>
</organism>
<feature type="transmembrane region" description="Helical" evidence="1">
    <location>
        <begin position="25"/>
        <end position="49"/>
    </location>
</feature>
<keyword evidence="1" id="KW-1133">Transmembrane helix</keyword>
<feature type="transmembrane region" description="Helical" evidence="1">
    <location>
        <begin position="56"/>
        <end position="76"/>
    </location>
</feature>
<dbReference type="EMBL" id="CP092014">
    <property type="protein sequence ID" value="WFN97201.1"/>
    <property type="molecule type" value="Genomic_DNA"/>
</dbReference>
<sequence length="280" mass="32321">MFIKQPASPGADDDVNAEWDEHLRFYQLCGVMAAASSVLLTFMMVLMFPADFKGRAFMLAGSYLGPVTLLLLVGMLRFPRSCSWALFIGFNVFLLYLFLRGTAFNLLISFLFVLFFLFGAVAATQRGRRLHGGARPLWLARRGWLPVSVLILLALSVSSFSSGFVLRWLERKLENPLLWIEYRHQMLVRYLHLSGEDTSDAPGIWLRRVRLEGRTLVFVYRVRMEAETASEDTLQHHAMADFRQHCHERGVRQFGMKVMYVYQVLQEERILVLSRRDCVE</sequence>
<proteinExistence type="predicted"/>
<dbReference type="GeneID" id="69540126"/>
<evidence type="ECO:0000256" key="1">
    <source>
        <dbReference type="SAM" id="Phobius"/>
    </source>
</evidence>
<evidence type="ECO:0000313" key="2">
    <source>
        <dbReference type="EMBL" id="WFN97201.1"/>
    </source>
</evidence>
<reference evidence="2 3" key="1">
    <citation type="submission" date="2022-02" db="EMBL/GenBank/DDBJ databases">
        <title>Phenotypic, genotypic and serological characterization of Edwardsiella ictaluri from catfish and ornamental fish species.</title>
        <authorList>
            <person name="Rose D."/>
            <person name="Tekedar H.C."/>
            <person name="Waldbieser G.C."/>
            <person name="Aarattuthodi S."/>
            <person name="Griffin M.J."/>
        </authorList>
    </citation>
    <scope>NUCLEOTIDE SEQUENCE [LARGE SCALE GENOMIC DNA]</scope>
    <source>
        <strain evidence="2 3">13 TAL-140 K3</strain>
    </source>
</reference>
<dbReference type="RefSeq" id="WP_015872485.1">
    <property type="nucleotide sequence ID" value="NZ_AP028097.1"/>
</dbReference>
<dbReference type="Proteomes" id="UP001222680">
    <property type="component" value="Chromosome"/>
</dbReference>
<keyword evidence="3" id="KW-1185">Reference proteome</keyword>
<keyword evidence="1" id="KW-0472">Membrane</keyword>
<evidence type="ECO:0000313" key="3">
    <source>
        <dbReference type="Proteomes" id="UP001222680"/>
    </source>
</evidence>
<protein>
    <submittedName>
        <fullName evidence="2">Polysaccharide biosynthesis protein</fullName>
    </submittedName>
</protein>
<feature type="transmembrane region" description="Helical" evidence="1">
    <location>
        <begin position="106"/>
        <end position="124"/>
    </location>
</feature>